<reference evidence="1 2" key="1">
    <citation type="submission" date="2019-12" db="EMBL/GenBank/DDBJ databases">
        <authorList>
            <person name="Alioto T."/>
            <person name="Alioto T."/>
            <person name="Gomez Garrido J."/>
        </authorList>
    </citation>
    <scope>NUCLEOTIDE SEQUENCE [LARGE SCALE GENOMIC DNA]</scope>
</reference>
<evidence type="ECO:0000313" key="2">
    <source>
        <dbReference type="Proteomes" id="UP000594638"/>
    </source>
</evidence>
<sequence>MMQYNLVLVQSNVLKKIDKIKESSRQSNQLEELTARRICNVLKKIDKIKECSRQRKQLEELTARRVWYLKLLKELAMLWHHLENLKLEGKMVYCCVGSKPRRYIGEEEKNG</sequence>
<protein>
    <submittedName>
        <fullName evidence="1">Uncharacterized protein</fullName>
    </submittedName>
</protein>
<proteinExistence type="predicted"/>
<dbReference type="EMBL" id="CACTIH010001840">
    <property type="protein sequence ID" value="CAA2965302.1"/>
    <property type="molecule type" value="Genomic_DNA"/>
</dbReference>
<organism evidence="1 2">
    <name type="scientific">Olea europaea subsp. europaea</name>
    <dbReference type="NCBI Taxonomy" id="158383"/>
    <lineage>
        <taxon>Eukaryota</taxon>
        <taxon>Viridiplantae</taxon>
        <taxon>Streptophyta</taxon>
        <taxon>Embryophyta</taxon>
        <taxon>Tracheophyta</taxon>
        <taxon>Spermatophyta</taxon>
        <taxon>Magnoliopsida</taxon>
        <taxon>eudicotyledons</taxon>
        <taxon>Gunneridae</taxon>
        <taxon>Pentapetalae</taxon>
        <taxon>asterids</taxon>
        <taxon>lamiids</taxon>
        <taxon>Lamiales</taxon>
        <taxon>Oleaceae</taxon>
        <taxon>Oleeae</taxon>
        <taxon>Olea</taxon>
    </lineage>
</organism>
<dbReference type="Gramene" id="OE9A079169T1">
    <property type="protein sequence ID" value="OE9A079169C1"/>
    <property type="gene ID" value="OE9A079169"/>
</dbReference>
<gene>
    <name evidence="1" type="ORF">OLEA9_A079169</name>
</gene>
<accession>A0A8S0QCW8</accession>
<dbReference type="Proteomes" id="UP000594638">
    <property type="component" value="Unassembled WGS sequence"/>
</dbReference>
<dbReference type="AlphaFoldDB" id="A0A8S0QCW8"/>
<comment type="caution">
    <text evidence="1">The sequence shown here is derived from an EMBL/GenBank/DDBJ whole genome shotgun (WGS) entry which is preliminary data.</text>
</comment>
<name>A0A8S0QCW8_OLEEU</name>
<keyword evidence="2" id="KW-1185">Reference proteome</keyword>
<evidence type="ECO:0000313" key="1">
    <source>
        <dbReference type="EMBL" id="CAA2965302.1"/>
    </source>
</evidence>